<dbReference type="Pfam" id="PF00583">
    <property type="entry name" value="Acetyltransf_1"/>
    <property type="match status" value="1"/>
</dbReference>
<protein>
    <recommendedName>
        <fullName evidence="3">N-acetyltransferase domain-containing protein</fullName>
    </recommendedName>
</protein>
<dbReference type="RefSeq" id="WP_068213380.1">
    <property type="nucleotide sequence ID" value="NZ_LZIT01000286.1"/>
</dbReference>
<evidence type="ECO:0000256" key="1">
    <source>
        <dbReference type="ARBA" id="ARBA00022679"/>
    </source>
</evidence>
<dbReference type="InterPro" id="IPR000182">
    <property type="entry name" value="GNAT_dom"/>
</dbReference>
<dbReference type="PANTHER" id="PTHR43877">
    <property type="entry name" value="AMINOALKYLPHOSPHONATE N-ACETYLTRANSFERASE-RELATED-RELATED"/>
    <property type="match status" value="1"/>
</dbReference>
<evidence type="ECO:0000313" key="5">
    <source>
        <dbReference type="Proteomes" id="UP000092086"/>
    </source>
</evidence>
<dbReference type="Gene3D" id="3.40.630.30">
    <property type="match status" value="1"/>
</dbReference>
<evidence type="ECO:0000256" key="2">
    <source>
        <dbReference type="ARBA" id="ARBA00023315"/>
    </source>
</evidence>
<comment type="caution">
    <text evidence="4">The sequence shown here is derived from an EMBL/GenBank/DDBJ whole genome shotgun (WGS) entry which is preliminary data.</text>
</comment>
<dbReference type="AlphaFoldDB" id="A0ABD6NYD0"/>
<gene>
    <name evidence="4" type="ORF">A5672_27180</name>
</gene>
<dbReference type="EMBL" id="LZIT01000286">
    <property type="protein sequence ID" value="OBG30968.1"/>
    <property type="molecule type" value="Genomic_DNA"/>
</dbReference>
<dbReference type="CDD" id="cd04301">
    <property type="entry name" value="NAT_SF"/>
    <property type="match status" value="1"/>
</dbReference>
<keyword evidence="2" id="KW-0012">Acyltransferase</keyword>
<feature type="domain" description="N-acetyltransferase" evidence="3">
    <location>
        <begin position="3"/>
        <end position="165"/>
    </location>
</feature>
<keyword evidence="1" id="KW-0808">Transferase</keyword>
<dbReference type="GO" id="GO:0016746">
    <property type="term" value="F:acyltransferase activity"/>
    <property type="evidence" value="ECO:0007669"/>
    <property type="project" value="UniProtKB-KW"/>
</dbReference>
<reference evidence="4 5" key="1">
    <citation type="submission" date="2016-06" db="EMBL/GenBank/DDBJ databases">
        <authorList>
            <person name="Sutton G."/>
            <person name="Brinkac L."/>
            <person name="Sanka R."/>
            <person name="Adams M."/>
            <person name="Lau E."/>
            <person name="Sam S."/>
            <person name="Sreng N."/>
            <person name="Him V."/>
            <person name="Kerleguer A."/>
            <person name="Cheng S."/>
        </authorList>
    </citation>
    <scope>NUCLEOTIDE SEQUENCE [LARGE SCALE GENOMIC DNA]</scope>
    <source>
        <strain evidence="4 5">E2978</strain>
    </source>
</reference>
<dbReference type="InterPro" id="IPR016181">
    <property type="entry name" value="Acyl_CoA_acyltransferase"/>
</dbReference>
<dbReference type="PANTHER" id="PTHR43877:SF1">
    <property type="entry name" value="ACETYLTRANSFERASE"/>
    <property type="match status" value="1"/>
</dbReference>
<dbReference type="Proteomes" id="UP000092086">
    <property type="component" value="Unassembled WGS sequence"/>
</dbReference>
<proteinExistence type="predicted"/>
<accession>A0ABD6NYD0</accession>
<dbReference type="InterPro" id="IPR050832">
    <property type="entry name" value="Bact_Acetyltransf"/>
</dbReference>
<name>A0ABD6NYD0_9MYCO</name>
<organism evidence="4 5">
    <name type="scientific">Mycobacterium alsense</name>
    <dbReference type="NCBI Taxonomy" id="324058"/>
    <lineage>
        <taxon>Bacteria</taxon>
        <taxon>Bacillati</taxon>
        <taxon>Actinomycetota</taxon>
        <taxon>Actinomycetes</taxon>
        <taxon>Mycobacteriales</taxon>
        <taxon>Mycobacteriaceae</taxon>
        <taxon>Mycobacterium</taxon>
    </lineage>
</organism>
<dbReference type="SUPFAM" id="SSF55729">
    <property type="entry name" value="Acyl-CoA N-acyltransferases (Nat)"/>
    <property type="match status" value="1"/>
</dbReference>
<evidence type="ECO:0000313" key="4">
    <source>
        <dbReference type="EMBL" id="OBG30968.1"/>
    </source>
</evidence>
<sequence>MSVTYRQAEEEDFPAVAAMHYPVWRESNSGVMTPYVLDQFDGPEAWPDASYRPTLSSPRWNMWIADSDGEVVGMTMFGPTLDDPHLVELHSLYVATKNRGIGSSLLQKALDSQPSDDVVLWVAEDNQRARDYYSRRGFQPDGRSWMWVPMTGVQVPQLGYRLNRQ</sequence>
<dbReference type="PROSITE" id="PS51186">
    <property type="entry name" value="GNAT"/>
    <property type="match status" value="1"/>
</dbReference>
<evidence type="ECO:0000259" key="3">
    <source>
        <dbReference type="PROSITE" id="PS51186"/>
    </source>
</evidence>